<evidence type="ECO:0000313" key="2">
    <source>
        <dbReference type="Proteomes" id="UP000549971"/>
    </source>
</evidence>
<keyword evidence="2" id="KW-1185">Reference proteome</keyword>
<accession>A0A7W9JC47</accession>
<protein>
    <submittedName>
        <fullName evidence="1">Uncharacterized protein</fullName>
    </submittedName>
</protein>
<reference evidence="1 2" key="1">
    <citation type="submission" date="2020-08" db="EMBL/GenBank/DDBJ databases">
        <title>Sequencing the genomes of 1000 actinobacteria strains.</title>
        <authorList>
            <person name="Klenk H.-P."/>
        </authorList>
    </citation>
    <scope>NUCLEOTIDE SEQUENCE [LARGE SCALE GENOMIC DNA]</scope>
    <source>
        <strain evidence="1 2">DSM 28967</strain>
    </source>
</reference>
<comment type="caution">
    <text evidence="1">The sequence shown here is derived from an EMBL/GenBank/DDBJ whole genome shotgun (WGS) entry which is preliminary data.</text>
</comment>
<sequence length="34" mass="3444">MRLDGLDGVGCRGLDACEQQTAGCEAYGEEPAGA</sequence>
<dbReference type="EMBL" id="JACHMY010000001">
    <property type="protein sequence ID" value="MBB5839421.1"/>
    <property type="molecule type" value="Genomic_DNA"/>
</dbReference>
<dbReference type="AlphaFoldDB" id="A0A7W9JC47"/>
<organism evidence="1 2">
    <name type="scientific">Kribbella italica</name>
    <dbReference type="NCBI Taxonomy" id="1540520"/>
    <lineage>
        <taxon>Bacteria</taxon>
        <taxon>Bacillati</taxon>
        <taxon>Actinomycetota</taxon>
        <taxon>Actinomycetes</taxon>
        <taxon>Propionibacteriales</taxon>
        <taxon>Kribbellaceae</taxon>
        <taxon>Kribbella</taxon>
    </lineage>
</organism>
<name>A0A7W9JC47_9ACTN</name>
<proteinExistence type="predicted"/>
<dbReference type="Proteomes" id="UP000549971">
    <property type="component" value="Unassembled WGS sequence"/>
</dbReference>
<evidence type="ECO:0000313" key="1">
    <source>
        <dbReference type="EMBL" id="MBB5839421.1"/>
    </source>
</evidence>
<gene>
    <name evidence="1" type="ORF">HDA39_006155</name>
</gene>